<organism evidence="2 3">
    <name type="scientific">Phrynocephalus forsythii</name>
    <dbReference type="NCBI Taxonomy" id="171643"/>
    <lineage>
        <taxon>Eukaryota</taxon>
        <taxon>Metazoa</taxon>
        <taxon>Chordata</taxon>
        <taxon>Craniata</taxon>
        <taxon>Vertebrata</taxon>
        <taxon>Euteleostomi</taxon>
        <taxon>Lepidosauria</taxon>
        <taxon>Squamata</taxon>
        <taxon>Bifurcata</taxon>
        <taxon>Unidentata</taxon>
        <taxon>Episquamata</taxon>
        <taxon>Toxicofera</taxon>
        <taxon>Iguania</taxon>
        <taxon>Acrodonta</taxon>
        <taxon>Agamidae</taxon>
        <taxon>Agaminae</taxon>
        <taxon>Phrynocephalus</taxon>
    </lineage>
</organism>
<dbReference type="PANTHER" id="PTHR21604">
    <property type="entry name" value="RETROELEMENT SILENCING FACTOR 1"/>
    <property type="match status" value="1"/>
</dbReference>
<accession>A0A9Q1B1V8</accession>
<dbReference type="GO" id="GO:1990226">
    <property type="term" value="F:histone methyltransferase binding"/>
    <property type="evidence" value="ECO:0007669"/>
    <property type="project" value="TreeGrafter"/>
</dbReference>
<evidence type="ECO:0000313" key="2">
    <source>
        <dbReference type="EMBL" id="KAJ7329148.1"/>
    </source>
</evidence>
<reference evidence="2" key="1">
    <citation type="journal article" date="2023" name="DNA Res.">
        <title>Chromosome-level genome assembly of Phrynocephalus forsythii using third-generation DNA sequencing and Hi-C analysis.</title>
        <authorList>
            <person name="Qi Y."/>
            <person name="Zhao W."/>
            <person name="Zhao Y."/>
            <person name="Niu C."/>
            <person name="Cao S."/>
            <person name="Zhang Y."/>
        </authorList>
    </citation>
    <scope>NUCLEOTIDE SEQUENCE</scope>
    <source>
        <tissue evidence="2">Muscle</tissue>
    </source>
</reference>
<comment type="caution">
    <text evidence="2">The sequence shown here is derived from an EMBL/GenBank/DDBJ whole genome shotgun (WGS) entry which is preliminary data.</text>
</comment>
<name>A0A9Q1B1V8_9SAUR</name>
<feature type="compositionally biased region" description="Polar residues" evidence="1">
    <location>
        <begin position="561"/>
        <end position="582"/>
    </location>
</feature>
<dbReference type="PANTHER" id="PTHR21604:SF0">
    <property type="entry name" value="RETROELEMENT SILENCING FACTOR 1"/>
    <property type="match status" value="1"/>
</dbReference>
<feature type="region of interest" description="Disordered" evidence="1">
    <location>
        <begin position="1"/>
        <end position="22"/>
    </location>
</feature>
<feature type="compositionally biased region" description="Polar residues" evidence="1">
    <location>
        <begin position="885"/>
        <end position="894"/>
    </location>
</feature>
<feature type="region of interest" description="Disordered" evidence="1">
    <location>
        <begin position="1575"/>
        <end position="1634"/>
    </location>
</feature>
<feature type="region of interest" description="Disordered" evidence="1">
    <location>
        <begin position="1253"/>
        <end position="1276"/>
    </location>
</feature>
<evidence type="ECO:0008006" key="4">
    <source>
        <dbReference type="Google" id="ProtNLM"/>
    </source>
</evidence>
<keyword evidence="3" id="KW-1185">Reference proteome</keyword>
<feature type="region of interest" description="Disordered" evidence="1">
    <location>
        <begin position="861"/>
        <end position="897"/>
    </location>
</feature>
<proteinExistence type="predicted"/>
<feature type="compositionally biased region" description="Basic and acidic residues" evidence="1">
    <location>
        <begin position="1586"/>
        <end position="1634"/>
    </location>
</feature>
<dbReference type="OrthoDB" id="9909281at2759"/>
<dbReference type="Proteomes" id="UP001142489">
    <property type="component" value="Unassembled WGS sequence"/>
</dbReference>
<dbReference type="Pfam" id="PF15395">
    <property type="entry name" value="DUF4617"/>
    <property type="match status" value="1"/>
</dbReference>
<feature type="compositionally biased region" description="Polar residues" evidence="1">
    <location>
        <begin position="7"/>
        <end position="22"/>
    </location>
</feature>
<sequence>MDLNMRSPPNSNAQSKNFQFHGSSQTQQVGAFSLANTATQNSYVYPRNIQIVNIQSGASMANNAHFQNPGSFNNFPKTSTSSKGTGEHWNVLSGPANSLTGVRVQMAATATQNSSLIRNVNTSALPQGNTRHPMQNVPQNIVNPFMTVDNCNTQPLQNYSASVSTSAYHQSSKHSLSSRTMSTQNAYFYTNGPGAYQVPHGVAPSHHFNSQQSFSCVVFPVEQNVENQTSGPNPSMTVALQPQQCVSSHLNPTQYALSSDCHNRNATQVLSPTTNGNSSLSYQPPPLQINHGQFVQPQSLTSVQNYHSSVLGQNNNTYSVQFDQKHRSVASSQETNKGGSTMYLVNGHQTDNQFSNESTKSSVKFGDNFLNSAGPVPQNESTQLSRISEHVKNPSNANAKFPGNLSKNKGKITKDSLALDLQKLQKLRNLYLKEAHNIKIKMHLASKQNKQASDHAVQGQNPNISLPSSNIGGNSLLPVPPLHDANQGSPLPPYNATHNKPFSSVSSDSGPMKDDSLLIKNKNNYLSPILTNLLKGTGDEDMLMTIVGKEGTHKERELATAENSSSTLLVPSGDISETNTKNIDGPPRLTFKTSPVSFTQESFTSPQNSLDFELSSAPAKSQLEKMQIVADERKGATESCGLDLKGSLESSSQNIDALDETSKKLPKECTADISSLFPQSENPEEQIDGKSENTSAMSRSHSLTESGLILPESGLVHKLSGAGNAYGMKGACSWEELKTSLALWGKNIPTLLCKYLSGGTEPAGSSSSIDDGAGGKEVQQKLENLPSTLAHKNQTEVTNEATQHFALSSLGKNIDAMNTNLLKGCEPQVAIVTPLILSKDSIKNEMEKNNRSTEIMHPVIEEGGTQSSQDISSAVAHTDRWKGASSPSNSGQNYKDSDLSRKALKFTEENGVVKAETKTRSTCDLDNCSAVQLKHHESQFITGDSLQSEMYTGDISKLAQNDVECQTGSGLLGPRDAAENKETDTMFQISSVCTLVQGDEYYNSQIASIFSNGLLKPSTQNDTSEEFVPSLRYKDPSSCFSKNNSGTNIGNPEGNGLLPSPSSLSVAVAEVLKSLPTLDAPPSCKTSGENGEIKAKTITDSGLLESMSLLGKLLDQDVSHSGVPCADVASNKQLLPEKEERPLNASISDGMCIARKDSIVEPVFAEENQAHSESSVELSLNLLTDQLAELSKEFPYGIGNLAAFNILEGSDSVTKVVEKEGKGRTETPVESLNSRDTEDQINIRILSLQQEVFPESNHHSSSKSEESHKDDQPKMDTEKNLNVSYIKSEQCSASTSAPRRTMVENKKSTFCCLRKFMSVNYAVEPCSCQPTPEQKVELCSQSATKLQDTIKTEDSRKAELRLNSQSPTLTFVSVNESVPSGDQHNETLHKSFVSREVKDPSKVDKATSPLVLLDKLETQNPKRTKEQLTTEFSTQATSLSVKTEIEKIIEKHDISTRKCISIENAQSCSIRENFKMAPGRKLCKMASKNQRSENVVVKSRKDTYRRRRIEIKSGTGCERYKIKRDSKETHIIKGPKRKKHKVMEKCRILATQHSGNISTLQLSSFGSVSERSENLERNSLLPSQEPSHEKKFEKRNYLEERYGYRKGEHNQASPSEHRKDESEYSKTESEQQEHRIKTINLQKYAYSEERKNAWKYRSLHLDNRTPLWQKQRDILLMGLKNFVQTKRMYWILAVETHGVKGLLTKKCILDELVLFKGNKRRTT</sequence>
<dbReference type="EMBL" id="JAPFRF010000006">
    <property type="protein sequence ID" value="KAJ7329148.1"/>
    <property type="molecule type" value="Genomic_DNA"/>
</dbReference>
<feature type="compositionally biased region" description="Polar residues" evidence="1">
    <location>
        <begin position="458"/>
        <end position="473"/>
    </location>
</feature>
<feature type="compositionally biased region" description="Polar residues" evidence="1">
    <location>
        <begin position="496"/>
        <end position="509"/>
    </location>
</feature>
<gene>
    <name evidence="2" type="ORF">JRQ81_015322</name>
</gene>
<feature type="compositionally biased region" description="Basic and acidic residues" evidence="1">
    <location>
        <begin position="1256"/>
        <end position="1276"/>
    </location>
</feature>
<dbReference type="GO" id="GO:0005634">
    <property type="term" value="C:nucleus"/>
    <property type="evidence" value="ECO:0007669"/>
    <property type="project" value="TreeGrafter"/>
</dbReference>
<feature type="region of interest" description="Disordered" evidence="1">
    <location>
        <begin position="446"/>
        <end position="510"/>
    </location>
</feature>
<evidence type="ECO:0000313" key="3">
    <source>
        <dbReference type="Proteomes" id="UP001142489"/>
    </source>
</evidence>
<evidence type="ECO:0000256" key="1">
    <source>
        <dbReference type="SAM" id="MobiDB-lite"/>
    </source>
</evidence>
<protein>
    <recommendedName>
        <fullName evidence="4">Retroelement silencing factor 1</fullName>
    </recommendedName>
</protein>
<dbReference type="InterPro" id="IPR027866">
    <property type="entry name" value="RESF1"/>
</dbReference>
<feature type="region of interest" description="Disordered" evidence="1">
    <location>
        <begin position="556"/>
        <end position="588"/>
    </location>
</feature>